<evidence type="ECO:0000313" key="4">
    <source>
        <dbReference type="Proteomes" id="UP001163846"/>
    </source>
</evidence>
<keyword evidence="2" id="KW-1133">Transmembrane helix</keyword>
<gene>
    <name evidence="3" type="ORF">F5878DRAFT_610617</name>
</gene>
<proteinExistence type="predicted"/>
<dbReference type="EMBL" id="MU806045">
    <property type="protein sequence ID" value="KAJ3841270.1"/>
    <property type="molecule type" value="Genomic_DNA"/>
</dbReference>
<accession>A0AA38PEN3</accession>
<sequence length="225" mass="23034">MSYDSSLLASAPQATREMRQEGYNPLILEEEHKSKAIASPIPVVPDQGQGSAADLTSKEYPPNPNPGEFTTQPKRLPFYRTRKGMIIIAIVAIVIIAAVIGGAVGGTSHKSHALDTVNSSSLSSTTSPSSSNSEGVQGAGTNTAGSGSATATVTTTLTTVVQSATDPGGVIGPVTTTITSTVTEFAAATSTGSANTNGVGNQNEAISSGFVGSRRRLVKRRLEPM</sequence>
<protein>
    <submittedName>
        <fullName evidence="3">Uncharacterized protein</fullName>
    </submittedName>
</protein>
<feature type="transmembrane region" description="Helical" evidence="2">
    <location>
        <begin position="84"/>
        <end position="104"/>
    </location>
</feature>
<name>A0AA38PEN3_9AGAR</name>
<keyword evidence="2" id="KW-0812">Transmembrane</keyword>
<dbReference type="Proteomes" id="UP001163846">
    <property type="component" value="Unassembled WGS sequence"/>
</dbReference>
<organism evidence="3 4">
    <name type="scientific">Lentinula raphanica</name>
    <dbReference type="NCBI Taxonomy" id="153919"/>
    <lineage>
        <taxon>Eukaryota</taxon>
        <taxon>Fungi</taxon>
        <taxon>Dikarya</taxon>
        <taxon>Basidiomycota</taxon>
        <taxon>Agaricomycotina</taxon>
        <taxon>Agaricomycetes</taxon>
        <taxon>Agaricomycetidae</taxon>
        <taxon>Agaricales</taxon>
        <taxon>Marasmiineae</taxon>
        <taxon>Omphalotaceae</taxon>
        <taxon>Lentinula</taxon>
    </lineage>
</organism>
<feature type="compositionally biased region" description="Low complexity" evidence="1">
    <location>
        <begin position="118"/>
        <end position="149"/>
    </location>
</feature>
<feature type="region of interest" description="Disordered" evidence="1">
    <location>
        <begin position="1"/>
        <end position="22"/>
    </location>
</feature>
<reference evidence="3" key="1">
    <citation type="submission" date="2022-08" db="EMBL/GenBank/DDBJ databases">
        <authorList>
            <consortium name="DOE Joint Genome Institute"/>
            <person name="Min B."/>
            <person name="Riley R."/>
            <person name="Sierra-Patev S."/>
            <person name="Naranjo-Ortiz M."/>
            <person name="Looney B."/>
            <person name="Konkel Z."/>
            <person name="Slot J.C."/>
            <person name="Sakamoto Y."/>
            <person name="Steenwyk J.L."/>
            <person name="Rokas A."/>
            <person name="Carro J."/>
            <person name="Camarero S."/>
            <person name="Ferreira P."/>
            <person name="Molpeceres G."/>
            <person name="Ruiz-Duenas F.J."/>
            <person name="Serrano A."/>
            <person name="Henrissat B."/>
            <person name="Drula E."/>
            <person name="Hughes K.W."/>
            <person name="Mata J.L."/>
            <person name="Ishikawa N.K."/>
            <person name="Vargas-Isla R."/>
            <person name="Ushijima S."/>
            <person name="Smith C.A."/>
            <person name="Ahrendt S."/>
            <person name="Andreopoulos W."/>
            <person name="He G."/>
            <person name="Labutti K."/>
            <person name="Lipzen A."/>
            <person name="Ng V."/>
            <person name="Sandor L."/>
            <person name="Barry K."/>
            <person name="Martinez A.T."/>
            <person name="Xiao Y."/>
            <person name="Gibbons J.G."/>
            <person name="Terashima K."/>
            <person name="Hibbett D.S."/>
            <person name="Grigoriev I.V."/>
        </authorList>
    </citation>
    <scope>NUCLEOTIDE SEQUENCE</scope>
    <source>
        <strain evidence="3">TFB9207</strain>
    </source>
</reference>
<evidence type="ECO:0000256" key="2">
    <source>
        <dbReference type="SAM" id="Phobius"/>
    </source>
</evidence>
<dbReference type="AlphaFoldDB" id="A0AA38PEN3"/>
<keyword evidence="2" id="KW-0472">Membrane</keyword>
<feature type="region of interest" description="Disordered" evidence="1">
    <location>
        <begin position="41"/>
        <end position="73"/>
    </location>
</feature>
<feature type="region of interest" description="Disordered" evidence="1">
    <location>
        <begin position="108"/>
        <end position="149"/>
    </location>
</feature>
<keyword evidence="4" id="KW-1185">Reference proteome</keyword>
<evidence type="ECO:0000256" key="1">
    <source>
        <dbReference type="SAM" id="MobiDB-lite"/>
    </source>
</evidence>
<comment type="caution">
    <text evidence="3">The sequence shown here is derived from an EMBL/GenBank/DDBJ whole genome shotgun (WGS) entry which is preliminary data.</text>
</comment>
<evidence type="ECO:0000313" key="3">
    <source>
        <dbReference type="EMBL" id="KAJ3841270.1"/>
    </source>
</evidence>